<proteinExistence type="predicted"/>
<accession>A0A381KN86</accession>
<gene>
    <name evidence="2" type="primary">holE_2</name>
    <name evidence="2" type="ORF">NCTC12119_04863</name>
</gene>
<dbReference type="GO" id="GO:0003677">
    <property type="term" value="F:DNA binding"/>
    <property type="evidence" value="ECO:0007669"/>
    <property type="project" value="InterPro"/>
</dbReference>
<dbReference type="Proteomes" id="UP000255528">
    <property type="component" value="Unassembled WGS sequence"/>
</dbReference>
<sequence length="89" mass="10023">MPEFNLSRLAPEEQEKVSVDLAAAGVAYKERLNMPVVPELVAREQPAHLREYFMERLLAHRQTSQTLPRSGDPRYTEMADANNKGKGGN</sequence>
<name>A0A381KN86_9ENTR</name>
<dbReference type="SUPFAM" id="SSF46575">
    <property type="entry name" value="DNA polymerase III theta subunit-like"/>
    <property type="match status" value="1"/>
</dbReference>
<dbReference type="EMBL" id="UIGI01000002">
    <property type="protein sequence ID" value="SUY92834.1"/>
    <property type="molecule type" value="Genomic_DNA"/>
</dbReference>
<dbReference type="AlphaFoldDB" id="A0A381KN86"/>
<dbReference type="Gene3D" id="1.20.58.250">
    <property type="entry name" value="DNA polymerase III-theta"/>
    <property type="match status" value="1"/>
</dbReference>
<keyword evidence="2" id="KW-0548">Nucleotidyltransferase</keyword>
<dbReference type="NCBIfam" id="NF008207">
    <property type="entry name" value="PRK10969.1"/>
    <property type="match status" value="1"/>
</dbReference>
<organism evidence="2 3">
    <name type="scientific">Buttiauxella agrestis</name>
    <dbReference type="NCBI Taxonomy" id="82977"/>
    <lineage>
        <taxon>Bacteria</taxon>
        <taxon>Pseudomonadati</taxon>
        <taxon>Pseudomonadota</taxon>
        <taxon>Gammaproteobacteria</taxon>
        <taxon>Enterobacterales</taxon>
        <taxon>Enterobacteriaceae</taxon>
        <taxon>Buttiauxella</taxon>
    </lineage>
</organism>
<dbReference type="GO" id="GO:0006260">
    <property type="term" value="P:DNA replication"/>
    <property type="evidence" value="ECO:0007669"/>
    <property type="project" value="InterPro"/>
</dbReference>
<feature type="region of interest" description="Disordered" evidence="1">
    <location>
        <begin position="62"/>
        <end position="89"/>
    </location>
</feature>
<evidence type="ECO:0000313" key="3">
    <source>
        <dbReference type="Proteomes" id="UP000255528"/>
    </source>
</evidence>
<dbReference type="InterPro" id="IPR036745">
    <property type="entry name" value="PolIII_theta_sf"/>
</dbReference>
<dbReference type="GO" id="GO:0003887">
    <property type="term" value="F:DNA-directed DNA polymerase activity"/>
    <property type="evidence" value="ECO:0007669"/>
    <property type="project" value="UniProtKB-EC"/>
</dbReference>
<dbReference type="RefSeq" id="WP_115632069.1">
    <property type="nucleotide sequence ID" value="NZ_UIGI01000002.1"/>
</dbReference>
<dbReference type="EC" id="2.7.7.7" evidence="2"/>
<dbReference type="Pfam" id="PF06440">
    <property type="entry name" value="DNA_pol3_theta"/>
    <property type="match status" value="1"/>
</dbReference>
<evidence type="ECO:0000256" key="1">
    <source>
        <dbReference type="SAM" id="MobiDB-lite"/>
    </source>
</evidence>
<reference evidence="2 3" key="1">
    <citation type="submission" date="2018-06" db="EMBL/GenBank/DDBJ databases">
        <authorList>
            <consortium name="Pathogen Informatics"/>
            <person name="Doyle S."/>
        </authorList>
    </citation>
    <scope>NUCLEOTIDE SEQUENCE [LARGE SCALE GENOMIC DNA]</scope>
    <source>
        <strain evidence="2 3">NCTC12119</strain>
    </source>
</reference>
<evidence type="ECO:0000313" key="2">
    <source>
        <dbReference type="EMBL" id="SUY92834.1"/>
    </source>
</evidence>
<keyword evidence="2" id="KW-0808">Transferase</keyword>
<dbReference type="InterPro" id="IPR009052">
    <property type="entry name" value="DNA_pol_III_theta_bac"/>
</dbReference>
<protein>
    <submittedName>
        <fullName evidence="2">DNA polymerase III subunit theta</fullName>
        <ecNumber evidence="2">2.7.7.7</ecNumber>
    </submittedName>
</protein>